<organism evidence="1 2">
    <name type="scientific">Helicobacter japonicus</name>
    <dbReference type="NCBI Taxonomy" id="425400"/>
    <lineage>
        <taxon>Bacteria</taxon>
        <taxon>Pseudomonadati</taxon>
        <taxon>Campylobacterota</taxon>
        <taxon>Epsilonproteobacteria</taxon>
        <taxon>Campylobacterales</taxon>
        <taxon>Helicobacteraceae</taxon>
        <taxon>Helicobacter</taxon>
    </lineage>
</organism>
<dbReference type="AlphaFoldDB" id="A0A4U8TRW4"/>
<evidence type="ECO:0000313" key="1">
    <source>
        <dbReference type="EMBL" id="TLE03460.1"/>
    </source>
</evidence>
<comment type="caution">
    <text evidence="1">The sequence shown here is derived from an EMBL/GenBank/DDBJ whole genome shotgun (WGS) entry which is preliminary data.</text>
</comment>
<keyword evidence="2" id="KW-1185">Reference proteome</keyword>
<evidence type="ECO:0000313" key="2">
    <source>
        <dbReference type="Proteomes" id="UP000029707"/>
    </source>
</evidence>
<protein>
    <submittedName>
        <fullName evidence="1">Uncharacterized protein</fullName>
    </submittedName>
</protein>
<reference evidence="1 2" key="1">
    <citation type="journal article" date="2014" name="Genome Announc.">
        <title>Draft genome sequences of eight enterohepatic helicobacter species isolated from both laboratory and wild rodents.</title>
        <authorList>
            <person name="Sheh A."/>
            <person name="Shen Z."/>
            <person name="Fox J.G."/>
        </authorList>
    </citation>
    <scope>NUCLEOTIDE SEQUENCE [LARGE SCALE GENOMIC DNA]</scope>
    <source>
        <strain evidence="1 2">MIT 01-6451</strain>
    </source>
</reference>
<name>A0A4U8TRW4_9HELI</name>
<dbReference type="Proteomes" id="UP000029707">
    <property type="component" value="Unassembled WGS sequence"/>
</dbReference>
<dbReference type="EMBL" id="JRMQ02000001">
    <property type="protein sequence ID" value="TLE03460.1"/>
    <property type="molecule type" value="Genomic_DNA"/>
</dbReference>
<dbReference type="STRING" id="425400.LS65_03620"/>
<sequence length="169" mass="20213">MLDKIKKLGLKVKCGIGWHNGTYAHIAGEPQCFFAKTCPDCGKYITEKRHKYGEWFYPYQDRCEQVRECVYCQDKKTRTEHQFAQWEYYEFGKCNQIRECIRCHKKETRVEHDYQEHHKDSQCRIIKVCTRCKDEQLGSIEHNWVKIPFSNNDLKVSGKRKCRDCGYIG</sequence>
<dbReference type="OrthoDB" id="8451629at2"/>
<proteinExistence type="predicted"/>
<accession>A0A4U8TRW4</accession>
<dbReference type="RefSeq" id="WP_034361343.1">
    <property type="nucleotide sequence ID" value="NZ_CAJUDB010000012.1"/>
</dbReference>
<gene>
    <name evidence="1" type="ORF">LS65_001455</name>
</gene>